<dbReference type="Pfam" id="PF04892">
    <property type="entry name" value="VanZ"/>
    <property type="match status" value="1"/>
</dbReference>
<keyword evidence="1" id="KW-0472">Membrane</keyword>
<feature type="transmembrane region" description="Helical" evidence="1">
    <location>
        <begin position="368"/>
        <end position="384"/>
    </location>
</feature>
<feature type="transmembrane region" description="Helical" evidence="1">
    <location>
        <begin position="73"/>
        <end position="91"/>
    </location>
</feature>
<keyword evidence="1" id="KW-1133">Transmembrane helix</keyword>
<feature type="domain" description="VanZ-like" evidence="2">
    <location>
        <begin position="99"/>
        <end position="173"/>
    </location>
</feature>
<dbReference type="InterPro" id="IPR006976">
    <property type="entry name" value="VanZ-like"/>
</dbReference>
<sequence length="394" mass="44485">MNRSFSKTDGLLWAVILAYTAVIYATLSCVGAIRKELVERFGPQSLDILYVVFIAAGVIFLCVCLRRFRGARLVKSLIALCVAGCMYAYYLTSIKYAIERIHFLEYGVLGALVCATLGRRMARLGAAISAVNIVYWIGLGDETIQHLLPDRVGEIRDCITNLVSGALGAALVFIPADMARDPDAQAVVQRPRLIIVFLMVSTLITALFLARVHGFGYVYERKETGTFFSSLPPSAFKAMETDPVGVSDRVRAVYEDEAARHLFQREFYFINDYQITGGGFYRKYDHAYYENQILEKYFPRFLKYHALESARFHMARYDASTAQKALLHTVKLPDSTVAWLSSQLPRYNNLFTSRVKGTIITSFGPGDLFFYIILLLSLLTYALFRCQGRLKHHL</sequence>
<dbReference type="PROSITE" id="PS51257">
    <property type="entry name" value="PROKAR_LIPOPROTEIN"/>
    <property type="match status" value="1"/>
</dbReference>
<keyword evidence="1" id="KW-0812">Transmembrane</keyword>
<comment type="caution">
    <text evidence="3">The sequence shown here is derived from an EMBL/GenBank/DDBJ whole genome shotgun (WGS) entry which is preliminary data.</text>
</comment>
<feature type="transmembrane region" description="Helical" evidence="1">
    <location>
        <begin position="97"/>
        <end position="115"/>
    </location>
</feature>
<gene>
    <name evidence="3" type="ORF">A2519_16520</name>
</gene>
<name>A0A1F7F6K6_UNCRA</name>
<feature type="transmembrane region" description="Helical" evidence="1">
    <location>
        <begin position="191"/>
        <end position="210"/>
    </location>
</feature>
<dbReference type="Proteomes" id="UP000179243">
    <property type="component" value="Unassembled WGS sequence"/>
</dbReference>
<protein>
    <recommendedName>
        <fullName evidence="2">VanZ-like domain-containing protein</fullName>
    </recommendedName>
</protein>
<dbReference type="NCBIfam" id="NF037970">
    <property type="entry name" value="vanZ_1"/>
    <property type="match status" value="1"/>
</dbReference>
<accession>A0A1F7F6K6</accession>
<proteinExistence type="predicted"/>
<evidence type="ECO:0000313" key="3">
    <source>
        <dbReference type="EMBL" id="OGK02279.1"/>
    </source>
</evidence>
<evidence type="ECO:0000256" key="1">
    <source>
        <dbReference type="SAM" id="Phobius"/>
    </source>
</evidence>
<feature type="transmembrane region" description="Helical" evidence="1">
    <location>
        <begin position="12"/>
        <end position="33"/>
    </location>
</feature>
<dbReference type="AlphaFoldDB" id="A0A1F7F6K6"/>
<feature type="transmembrane region" description="Helical" evidence="1">
    <location>
        <begin position="159"/>
        <end position="179"/>
    </location>
</feature>
<reference evidence="3 4" key="1">
    <citation type="journal article" date="2016" name="Nat. Commun.">
        <title>Thousands of microbial genomes shed light on interconnected biogeochemical processes in an aquifer system.</title>
        <authorList>
            <person name="Anantharaman K."/>
            <person name="Brown C.T."/>
            <person name="Hug L.A."/>
            <person name="Sharon I."/>
            <person name="Castelle C.J."/>
            <person name="Probst A.J."/>
            <person name="Thomas B.C."/>
            <person name="Singh A."/>
            <person name="Wilkins M.J."/>
            <person name="Karaoz U."/>
            <person name="Brodie E.L."/>
            <person name="Williams K.H."/>
            <person name="Hubbard S.S."/>
            <person name="Banfield J.F."/>
        </authorList>
    </citation>
    <scope>NUCLEOTIDE SEQUENCE [LARGE SCALE GENOMIC DNA]</scope>
</reference>
<feature type="transmembrane region" description="Helical" evidence="1">
    <location>
        <begin position="48"/>
        <end position="66"/>
    </location>
</feature>
<dbReference type="EMBL" id="MFYX01000110">
    <property type="protein sequence ID" value="OGK02279.1"/>
    <property type="molecule type" value="Genomic_DNA"/>
</dbReference>
<evidence type="ECO:0000313" key="4">
    <source>
        <dbReference type="Proteomes" id="UP000179243"/>
    </source>
</evidence>
<evidence type="ECO:0000259" key="2">
    <source>
        <dbReference type="Pfam" id="PF04892"/>
    </source>
</evidence>
<organism evidence="3 4">
    <name type="scientific">Candidatus Raymondbacteria bacterium RIFOXYD12_FULL_49_13</name>
    <dbReference type="NCBI Taxonomy" id="1817890"/>
    <lineage>
        <taxon>Bacteria</taxon>
        <taxon>Raymondiibacteriota</taxon>
    </lineage>
</organism>